<dbReference type="OrthoDB" id="9796019at2"/>
<organism evidence="1 2">
    <name type="scientific">Cryobacterium glaciale</name>
    <dbReference type="NCBI Taxonomy" id="1259145"/>
    <lineage>
        <taxon>Bacteria</taxon>
        <taxon>Bacillati</taxon>
        <taxon>Actinomycetota</taxon>
        <taxon>Actinomycetes</taxon>
        <taxon>Micrococcales</taxon>
        <taxon>Microbacteriaceae</taxon>
        <taxon>Cryobacterium</taxon>
    </lineage>
</organism>
<dbReference type="RefSeq" id="WP_134501007.1">
    <property type="nucleotide sequence ID" value="NZ_SOEY01000001.1"/>
</dbReference>
<dbReference type="EMBL" id="SOEY01000001">
    <property type="protein sequence ID" value="TFB77905.1"/>
    <property type="molecule type" value="Genomic_DNA"/>
</dbReference>
<comment type="caution">
    <text evidence="1">The sequence shown here is derived from an EMBL/GenBank/DDBJ whole genome shotgun (WGS) entry which is preliminary data.</text>
</comment>
<keyword evidence="2" id="KW-1185">Reference proteome</keyword>
<evidence type="ECO:0000313" key="2">
    <source>
        <dbReference type="Proteomes" id="UP000298173"/>
    </source>
</evidence>
<name>A0A4R8V8R1_9MICO</name>
<protein>
    <submittedName>
        <fullName evidence="1">Uncharacterized protein</fullName>
    </submittedName>
</protein>
<gene>
    <name evidence="1" type="ORF">E3O06_00010</name>
</gene>
<proteinExistence type="predicted"/>
<dbReference type="AlphaFoldDB" id="A0A4R8V8R1"/>
<sequence length="65" mass="7121">MPLTLMLWPDSPDHTVELLGADSRLSTELIEAYNESMRELLAEAVGDVVPASEAAEFTELLLAFT</sequence>
<accession>A0A4R8V8R1</accession>
<evidence type="ECO:0000313" key="1">
    <source>
        <dbReference type="EMBL" id="TFB77905.1"/>
    </source>
</evidence>
<dbReference type="Proteomes" id="UP000298173">
    <property type="component" value="Unassembled WGS sequence"/>
</dbReference>
<reference evidence="1 2" key="1">
    <citation type="submission" date="2019-03" db="EMBL/GenBank/DDBJ databases">
        <title>Genomics of glacier-inhabiting Cryobacterium strains.</title>
        <authorList>
            <person name="Liu Q."/>
            <person name="Xin Y.-H."/>
        </authorList>
    </citation>
    <scope>NUCLEOTIDE SEQUENCE [LARGE SCALE GENOMIC DNA]</scope>
    <source>
        <strain evidence="1 2">HLT2-23</strain>
    </source>
</reference>